<dbReference type="EMBL" id="BARS01039113">
    <property type="protein sequence ID" value="GAG15539.1"/>
    <property type="molecule type" value="Genomic_DNA"/>
</dbReference>
<protein>
    <submittedName>
        <fullName evidence="1">Uncharacterized protein</fullName>
    </submittedName>
</protein>
<evidence type="ECO:0000313" key="1">
    <source>
        <dbReference type="EMBL" id="GAG15539.1"/>
    </source>
</evidence>
<sequence length="37" mass="4333">MSELIDKGLKAKRESKYVDFKRSFNPKSAGEWCELIK</sequence>
<dbReference type="AlphaFoldDB" id="X0VBT2"/>
<reference evidence="1" key="1">
    <citation type="journal article" date="2014" name="Front. Microbiol.">
        <title>High frequency of phylogenetically diverse reductive dehalogenase-homologous genes in deep subseafloor sedimentary metagenomes.</title>
        <authorList>
            <person name="Kawai M."/>
            <person name="Futagami T."/>
            <person name="Toyoda A."/>
            <person name="Takaki Y."/>
            <person name="Nishi S."/>
            <person name="Hori S."/>
            <person name="Arai W."/>
            <person name="Tsubouchi T."/>
            <person name="Morono Y."/>
            <person name="Uchiyama I."/>
            <person name="Ito T."/>
            <person name="Fujiyama A."/>
            <person name="Inagaki F."/>
            <person name="Takami H."/>
        </authorList>
    </citation>
    <scope>NUCLEOTIDE SEQUENCE</scope>
    <source>
        <strain evidence="1">Expedition CK06-06</strain>
    </source>
</reference>
<name>X0VBT2_9ZZZZ</name>
<feature type="non-terminal residue" evidence="1">
    <location>
        <position position="37"/>
    </location>
</feature>
<organism evidence="1">
    <name type="scientific">marine sediment metagenome</name>
    <dbReference type="NCBI Taxonomy" id="412755"/>
    <lineage>
        <taxon>unclassified sequences</taxon>
        <taxon>metagenomes</taxon>
        <taxon>ecological metagenomes</taxon>
    </lineage>
</organism>
<proteinExistence type="predicted"/>
<comment type="caution">
    <text evidence="1">The sequence shown here is derived from an EMBL/GenBank/DDBJ whole genome shotgun (WGS) entry which is preliminary data.</text>
</comment>
<accession>X0VBT2</accession>
<gene>
    <name evidence="1" type="ORF">S01H1_59775</name>
</gene>